<sequence length="187" mass="21339">MPRSASAFSTGLFVCLAFLPLLAHADTPSIRIRQASLIEAGENLAVQADIHYQLSNTAKDALHKGLPLTWRVLIEIRETGSLRDRTVHRQELPYRLRFHALLNQYEVSTLVERSEMFLTLNAALSYMSGLHDAQPIAPALLQAGRHYLLAIKSRFDRESLPVPLRPFAYLDSQWFLSSDWYLWPIPR</sequence>
<dbReference type="RefSeq" id="WP_255189052.1">
    <property type="nucleotide sequence ID" value="NZ_CP113517.1"/>
</dbReference>
<accession>A0ABY7GIV2</accession>
<feature type="chain" id="PRO_5046054859" evidence="1">
    <location>
        <begin position="26"/>
        <end position="187"/>
    </location>
</feature>
<dbReference type="Proteomes" id="UP001162780">
    <property type="component" value="Chromosome"/>
</dbReference>
<evidence type="ECO:0000313" key="3">
    <source>
        <dbReference type="Proteomes" id="UP001162780"/>
    </source>
</evidence>
<evidence type="ECO:0000256" key="1">
    <source>
        <dbReference type="SAM" id="SignalP"/>
    </source>
</evidence>
<organism evidence="2 3">
    <name type="scientific">Methylomonas rapida</name>
    <dbReference type="NCBI Taxonomy" id="2963939"/>
    <lineage>
        <taxon>Bacteria</taxon>
        <taxon>Pseudomonadati</taxon>
        <taxon>Pseudomonadota</taxon>
        <taxon>Gammaproteobacteria</taxon>
        <taxon>Methylococcales</taxon>
        <taxon>Methylococcaceae</taxon>
        <taxon>Methylomonas</taxon>
    </lineage>
</organism>
<keyword evidence="1" id="KW-0732">Signal</keyword>
<feature type="signal peptide" evidence="1">
    <location>
        <begin position="1"/>
        <end position="25"/>
    </location>
</feature>
<dbReference type="Pfam" id="PF14334">
    <property type="entry name" value="DUF4390"/>
    <property type="match status" value="1"/>
</dbReference>
<protein>
    <submittedName>
        <fullName evidence="2">DUF4390 domain-containing protein</fullName>
    </submittedName>
</protein>
<gene>
    <name evidence="2" type="ORF">NM686_017045</name>
</gene>
<dbReference type="EMBL" id="CP113517">
    <property type="protein sequence ID" value="WAR44063.1"/>
    <property type="molecule type" value="Genomic_DNA"/>
</dbReference>
<keyword evidence="3" id="KW-1185">Reference proteome</keyword>
<dbReference type="InterPro" id="IPR025500">
    <property type="entry name" value="DUF4390"/>
</dbReference>
<evidence type="ECO:0000313" key="2">
    <source>
        <dbReference type="EMBL" id="WAR44063.1"/>
    </source>
</evidence>
<proteinExistence type="predicted"/>
<reference evidence="2" key="1">
    <citation type="submission" date="2022-11" db="EMBL/GenBank/DDBJ databases">
        <title>Methylomonas rapida sp. nov., Carotenoid-Producing Obligate Methanotrophs with High Growth Characteristics and Biotechnological Potential.</title>
        <authorList>
            <person name="Tikhonova E.N."/>
            <person name="Suleimanov R.Z."/>
            <person name="Miroshnikov K."/>
            <person name="Oshkin I.Y."/>
            <person name="Belova S.E."/>
            <person name="Danilova O.V."/>
            <person name="Ashikhmin A."/>
            <person name="Konopkin A."/>
            <person name="But S.Y."/>
            <person name="Khmelenina V.N."/>
            <person name="Kuznetsov N."/>
            <person name="Pimenov N.V."/>
            <person name="Dedysh S.N."/>
        </authorList>
    </citation>
    <scope>NUCLEOTIDE SEQUENCE</scope>
    <source>
        <strain evidence="2">MP1</strain>
    </source>
</reference>
<name>A0ABY7GIV2_9GAMM</name>